<dbReference type="AlphaFoldDB" id="M1DQ93"/>
<accession>M1DQ93</accession>
<dbReference type="HOGENOM" id="CLU_029307_9_2_1"/>
<reference evidence="1" key="2">
    <citation type="submission" date="2015-06" db="UniProtKB">
        <authorList>
            <consortium name="EnsemblPlants"/>
        </authorList>
    </citation>
    <scope>IDENTIFICATION</scope>
    <source>
        <strain evidence="1">DM1-3 516 R44</strain>
    </source>
</reference>
<reference evidence="2" key="1">
    <citation type="journal article" date="2011" name="Nature">
        <title>Genome sequence and analysis of the tuber crop potato.</title>
        <authorList>
            <consortium name="The Potato Genome Sequencing Consortium"/>
        </authorList>
    </citation>
    <scope>NUCLEOTIDE SEQUENCE [LARGE SCALE GENOMIC DNA]</scope>
    <source>
        <strain evidence="2">cv. DM1-3 516 R44</strain>
    </source>
</reference>
<evidence type="ECO:0000313" key="1">
    <source>
        <dbReference type="EnsemblPlants" id="PGSC0003DMT400092654"/>
    </source>
</evidence>
<protein>
    <submittedName>
        <fullName evidence="1">Uncharacterized protein</fullName>
    </submittedName>
</protein>
<dbReference type="EnsemblPlants" id="PGSC0003DMT400092654">
    <property type="protein sequence ID" value="PGSC0003DMT400092654"/>
    <property type="gene ID" value="PGSC0003DMG400042225"/>
</dbReference>
<sequence>MKHEHCQVHLASRRRDILRPLFQYAKPQRKRIKKAMKIAVGPLSKTEGVGGKPVEADQEVEGDFKIVALVSQLNDLTTKISEVENQCKRQGRYLPPHVRKKSREDEKSRIEDTLQIILQKITDQDRVLDKMRENVKALNQLIGSHSRSIQHIRLLLMFAMPQLHPNDILGLPSDTRPSSNNRE</sequence>
<dbReference type="PaxDb" id="4113-PGSC0003DMT400092654"/>
<proteinExistence type="predicted"/>
<name>M1DQ93_SOLTU</name>
<evidence type="ECO:0000313" key="2">
    <source>
        <dbReference type="Proteomes" id="UP000011115"/>
    </source>
</evidence>
<dbReference type="InParanoid" id="M1DQ93"/>
<organism evidence="1 2">
    <name type="scientific">Solanum tuberosum</name>
    <name type="common">Potato</name>
    <dbReference type="NCBI Taxonomy" id="4113"/>
    <lineage>
        <taxon>Eukaryota</taxon>
        <taxon>Viridiplantae</taxon>
        <taxon>Streptophyta</taxon>
        <taxon>Embryophyta</taxon>
        <taxon>Tracheophyta</taxon>
        <taxon>Spermatophyta</taxon>
        <taxon>Magnoliopsida</taxon>
        <taxon>eudicotyledons</taxon>
        <taxon>Gunneridae</taxon>
        <taxon>Pentapetalae</taxon>
        <taxon>asterids</taxon>
        <taxon>lamiids</taxon>
        <taxon>Solanales</taxon>
        <taxon>Solanaceae</taxon>
        <taxon>Solanoideae</taxon>
        <taxon>Solaneae</taxon>
        <taxon>Solanum</taxon>
    </lineage>
</organism>
<dbReference type="Gramene" id="PGSC0003DMT400092654">
    <property type="protein sequence ID" value="PGSC0003DMT400092654"/>
    <property type="gene ID" value="PGSC0003DMG400042225"/>
</dbReference>
<dbReference type="Proteomes" id="UP000011115">
    <property type="component" value="Unassembled WGS sequence"/>
</dbReference>
<keyword evidence="2" id="KW-1185">Reference proteome</keyword>